<evidence type="ECO:0000259" key="1">
    <source>
        <dbReference type="Pfam" id="PF13468"/>
    </source>
</evidence>
<dbReference type="RefSeq" id="WP_012563436.1">
    <property type="nucleotide sequence ID" value="NC_011386.1"/>
</dbReference>
<dbReference type="eggNOG" id="COG0346">
    <property type="taxonomic scope" value="Bacteria"/>
</dbReference>
<dbReference type="Pfam" id="PF13468">
    <property type="entry name" value="Glyoxalase_3"/>
    <property type="match status" value="1"/>
</dbReference>
<dbReference type="KEGG" id="oca:OCAR_6297"/>
<dbReference type="AlphaFoldDB" id="B6JFY7"/>
<dbReference type="PANTHER" id="PTHR40265:SF1">
    <property type="entry name" value="GLYOXALASE-LIKE DOMAIN-CONTAINING PROTEIN"/>
    <property type="match status" value="1"/>
</dbReference>
<dbReference type="InterPro" id="IPR029068">
    <property type="entry name" value="Glyas_Bleomycin-R_OHBP_Dase"/>
</dbReference>
<organism evidence="2 3">
    <name type="scientific">Afipia carboxidovorans (strain ATCC 49405 / DSM 1227 / KCTC 32145 / OM5)</name>
    <name type="common">Oligotropha carboxidovorans</name>
    <dbReference type="NCBI Taxonomy" id="504832"/>
    <lineage>
        <taxon>Bacteria</taxon>
        <taxon>Pseudomonadati</taxon>
        <taxon>Pseudomonadota</taxon>
        <taxon>Alphaproteobacteria</taxon>
        <taxon>Hyphomicrobiales</taxon>
        <taxon>Nitrobacteraceae</taxon>
        <taxon>Afipia</taxon>
    </lineage>
</organism>
<name>B6JFY7_AFIC5</name>
<dbReference type="KEGG" id="ocg:OCA5_c17370"/>
<feature type="domain" description="Glyoxalase-like" evidence="1">
    <location>
        <begin position="17"/>
        <end position="199"/>
    </location>
</feature>
<dbReference type="STRING" id="504832.OCA5_c17370"/>
<dbReference type="PATRIC" id="fig|504832.7.peg.1859"/>
<dbReference type="EMBL" id="CP002826">
    <property type="protein sequence ID" value="AEI06451.1"/>
    <property type="molecule type" value="Genomic_DNA"/>
</dbReference>
<dbReference type="OrthoDB" id="9812467at2"/>
<dbReference type="Proteomes" id="UP000007730">
    <property type="component" value="Chromosome"/>
</dbReference>
<dbReference type="SUPFAM" id="SSF54593">
    <property type="entry name" value="Glyoxalase/Bleomycin resistance protein/Dihydroxybiphenyl dioxygenase"/>
    <property type="match status" value="2"/>
</dbReference>
<protein>
    <recommendedName>
        <fullName evidence="1">Glyoxalase-like domain-containing protein</fullName>
    </recommendedName>
</protein>
<keyword evidence="3" id="KW-1185">Reference proteome</keyword>
<proteinExistence type="predicted"/>
<evidence type="ECO:0000313" key="2">
    <source>
        <dbReference type="EMBL" id="AEI06451.1"/>
    </source>
</evidence>
<dbReference type="Gene3D" id="3.10.180.10">
    <property type="entry name" value="2,3-Dihydroxybiphenyl 1,2-Dioxygenase, domain 1"/>
    <property type="match status" value="1"/>
</dbReference>
<reference evidence="2 3" key="1">
    <citation type="journal article" date="2011" name="J. Bacteriol.">
        <title>Complete genome sequences of the chemolithoautotrophic Oligotropha carboxidovorans strains OM4 and OM5.</title>
        <authorList>
            <person name="Volland S."/>
            <person name="Rachinger M."/>
            <person name="Strittmatter A."/>
            <person name="Daniel R."/>
            <person name="Gottschalk G."/>
            <person name="Meyer O."/>
        </authorList>
    </citation>
    <scope>NUCLEOTIDE SEQUENCE [LARGE SCALE GENOMIC DNA]</scope>
    <source>
        <strain evidence="3">ATCC 49405 / DSM 1227 / KCTC 32145 / OM5</strain>
    </source>
</reference>
<sequence>MTGTTDSPGTWSRPRGLDHVVHAVHNLEAAAAFYASAGFQVGTRNRHPWGTHNRIVQLPGFFIELLAVEEPDKIVPHAPGRFSFGAFQRDYLKTRQGLSMVLLESTDARADQRLFDAAGIGGFEVFDFERDGEGEDGAPVKVGFSLAFARDERSPHTGFAVCAQHHPQNFWQASRQCHANGTRGIRAVTMIADHPADHHIFLSAFTGVRVLHSSSIGVVSQTPRGNLEILAAASFRDQFGVALTTEDEGTIVAGLRFSVGDAGHLEALLREGGVPYVRRMGRIVIGPEAAFGATLIFEEVRS</sequence>
<dbReference type="InterPro" id="IPR025870">
    <property type="entry name" value="Glyoxalase-like_dom"/>
</dbReference>
<accession>B6JFY7</accession>
<dbReference type="HOGENOM" id="CLU_072991_2_0_5"/>
<dbReference type="PANTHER" id="PTHR40265">
    <property type="entry name" value="BLL2707 PROTEIN"/>
    <property type="match status" value="1"/>
</dbReference>
<evidence type="ECO:0000313" key="3">
    <source>
        <dbReference type="Proteomes" id="UP000007730"/>
    </source>
</evidence>
<gene>
    <name evidence="2" type="ordered locus">OCA5_c17370</name>
</gene>